<dbReference type="EMBL" id="RBRA01000160">
    <property type="protein sequence ID" value="RMQ23730.1"/>
    <property type="molecule type" value="Genomic_DNA"/>
</dbReference>
<protein>
    <submittedName>
        <fullName evidence="2">Uncharacterized protein</fullName>
    </submittedName>
</protein>
<feature type="region of interest" description="Disordered" evidence="1">
    <location>
        <begin position="670"/>
        <end position="692"/>
    </location>
</feature>
<organism evidence="2 3">
    <name type="scientific">Pseudomonas syringae pv. delphinii</name>
    <dbReference type="NCBI Taxonomy" id="192088"/>
    <lineage>
        <taxon>Bacteria</taxon>
        <taxon>Pseudomonadati</taxon>
        <taxon>Pseudomonadota</taxon>
        <taxon>Gammaproteobacteria</taxon>
        <taxon>Pseudomonadales</taxon>
        <taxon>Pseudomonadaceae</taxon>
        <taxon>Pseudomonas</taxon>
    </lineage>
</organism>
<evidence type="ECO:0000256" key="1">
    <source>
        <dbReference type="SAM" id="MobiDB-lite"/>
    </source>
</evidence>
<evidence type="ECO:0000313" key="3">
    <source>
        <dbReference type="Proteomes" id="UP000269044"/>
    </source>
</evidence>
<gene>
    <name evidence="2" type="ORF">ALQ08_04371</name>
</gene>
<accession>A0A0P9TRV2</accession>
<reference evidence="2 3" key="1">
    <citation type="submission" date="2018-08" db="EMBL/GenBank/DDBJ databases">
        <title>Recombination of ecologically and evolutionarily significant loci maintains genetic cohesion in the Pseudomonas syringae species complex.</title>
        <authorList>
            <person name="Dillon M."/>
            <person name="Thakur S."/>
            <person name="Almeida R.N.D."/>
            <person name="Weir B.S."/>
            <person name="Guttman D.S."/>
        </authorList>
    </citation>
    <scope>NUCLEOTIDE SEQUENCE [LARGE SCALE GENOMIC DNA]</scope>
    <source>
        <strain evidence="2 3">ICMP 13052</strain>
    </source>
</reference>
<dbReference type="AlphaFoldDB" id="A0A0P9TRV2"/>
<sequence>MEHAVFLELRERIGRQHFGPLVAVITGCVTACEDVRKAVRKAVIGRRTHDRHFVTNAFQHFKYAAPVTVGGMQFKVEQRELQLTHHHQTGLEVLGGEHFLQQVLRQWLAGFVMTGDQRQAFRLPAPVFHELARQLDRIPRHAVNTGNTGMLDAGQQVMQAVTEFVEQGGDFIVGQQRRLAGNGRREVAHQIGHRALQRAFGGATAITGAIHPGTATLVGAGIQIKEETPDVLAVFLDLEQTNIRVPGVEAFLLGNLDTVQTLDDGKQAAEHLIDGEVGAQDFLGNAVTLFAQLLAVETAVPALQVRATLFGRISLELLKVLGSERLAALGQITQETQHLIAGLSHLGRQAQLGKVRVAEQLRQLLTQIENLLHDRRIVVLASVGALVRSTGRVRRVDFFAQGTVFGVGHYRVVAREFQGNQVAFEVLGLGGCGHLLLGRIGQAGEGGLVSDPLGPGLSGIEQLVGKLAAQLGQFALHLRITLLLLGRQVDAGQAEVAQRLLQNGLLTDVKACGLRAVGQRFISLKQRAILAHLGGVGAQCRQARLIRFTQFRAVAHGIQMADRAPGSAQTVVQLVHGQHQPGPGRRRALFGEDVSNRGTVVGQDLFDSRFDMFGTNRRKGWQVVRLQKRVVRAHGFAPCLEETLSHLNYNRCRAQHPNLFQTSITAKEGAYRGHSQVPGPHPSPRRTGFCRP</sequence>
<comment type="caution">
    <text evidence="2">The sequence shown here is derived from an EMBL/GenBank/DDBJ whole genome shotgun (WGS) entry which is preliminary data.</text>
</comment>
<proteinExistence type="predicted"/>
<evidence type="ECO:0000313" key="2">
    <source>
        <dbReference type="EMBL" id="RMQ23730.1"/>
    </source>
</evidence>
<dbReference type="Proteomes" id="UP000269044">
    <property type="component" value="Unassembled WGS sequence"/>
</dbReference>
<name>A0A0P9TRV2_9PSED</name>